<evidence type="ECO:0000313" key="2">
    <source>
        <dbReference type="Proteomes" id="UP000799291"/>
    </source>
</evidence>
<evidence type="ECO:0000313" key="1">
    <source>
        <dbReference type="EMBL" id="KAF2690477.1"/>
    </source>
</evidence>
<organism evidence="1 2">
    <name type="scientific">Lentithecium fluviatile CBS 122367</name>
    <dbReference type="NCBI Taxonomy" id="1168545"/>
    <lineage>
        <taxon>Eukaryota</taxon>
        <taxon>Fungi</taxon>
        <taxon>Dikarya</taxon>
        <taxon>Ascomycota</taxon>
        <taxon>Pezizomycotina</taxon>
        <taxon>Dothideomycetes</taxon>
        <taxon>Pleosporomycetidae</taxon>
        <taxon>Pleosporales</taxon>
        <taxon>Massarineae</taxon>
        <taxon>Lentitheciaceae</taxon>
        <taxon>Lentithecium</taxon>
    </lineage>
</organism>
<proteinExistence type="predicted"/>
<keyword evidence="2" id="KW-1185">Reference proteome</keyword>
<protein>
    <submittedName>
        <fullName evidence="1">Uncharacterized protein</fullName>
    </submittedName>
</protein>
<reference evidence="1" key="1">
    <citation type="journal article" date="2020" name="Stud. Mycol.">
        <title>101 Dothideomycetes genomes: a test case for predicting lifestyles and emergence of pathogens.</title>
        <authorList>
            <person name="Haridas S."/>
            <person name="Albert R."/>
            <person name="Binder M."/>
            <person name="Bloem J."/>
            <person name="Labutti K."/>
            <person name="Salamov A."/>
            <person name="Andreopoulos B."/>
            <person name="Baker S."/>
            <person name="Barry K."/>
            <person name="Bills G."/>
            <person name="Bluhm B."/>
            <person name="Cannon C."/>
            <person name="Castanera R."/>
            <person name="Culley D."/>
            <person name="Daum C."/>
            <person name="Ezra D."/>
            <person name="Gonzalez J."/>
            <person name="Henrissat B."/>
            <person name="Kuo A."/>
            <person name="Liang C."/>
            <person name="Lipzen A."/>
            <person name="Lutzoni F."/>
            <person name="Magnuson J."/>
            <person name="Mondo S."/>
            <person name="Nolan M."/>
            <person name="Ohm R."/>
            <person name="Pangilinan J."/>
            <person name="Park H.-J."/>
            <person name="Ramirez L."/>
            <person name="Alfaro M."/>
            <person name="Sun H."/>
            <person name="Tritt A."/>
            <person name="Yoshinaga Y."/>
            <person name="Zwiers L.-H."/>
            <person name="Turgeon B."/>
            <person name="Goodwin S."/>
            <person name="Spatafora J."/>
            <person name="Crous P."/>
            <person name="Grigoriev I."/>
        </authorList>
    </citation>
    <scope>NUCLEOTIDE SEQUENCE</scope>
    <source>
        <strain evidence="1">CBS 122367</strain>
    </source>
</reference>
<gene>
    <name evidence="1" type="ORF">K458DRAFT_383588</name>
</gene>
<dbReference type="AlphaFoldDB" id="A0A6G1JIT3"/>
<accession>A0A6G1JIT3</accession>
<dbReference type="EMBL" id="MU005571">
    <property type="protein sequence ID" value="KAF2690477.1"/>
    <property type="molecule type" value="Genomic_DNA"/>
</dbReference>
<dbReference type="OrthoDB" id="3825435at2759"/>
<name>A0A6G1JIT3_9PLEO</name>
<dbReference type="Proteomes" id="UP000799291">
    <property type="component" value="Unassembled WGS sequence"/>
</dbReference>
<sequence length="238" mass="28085">MRYRKPNRKETEEELSHTFLVVLQKGVDPADNERYIIQAYFVDSAPQFYRDVRDYLYQNVRKVATKLNWSGLCDSTGCVEFSTSYPRSQCPDNTPIYDELYKITNYALVELLDWKALVAWLLCRKLIVEQSPDAMPQDRRFVMTQYQITVERLHEKVRGEREEGDELLLFSMTESNYAYDQGTNFGLERMRTTRVESEMMREEEQAVEEEVEMEEKQQARLNRGMRAMSGACCRTKKA</sequence>